<evidence type="ECO:0000256" key="1">
    <source>
        <dbReference type="ARBA" id="ARBA00009362"/>
    </source>
</evidence>
<gene>
    <name evidence="6" type="ORF">PCOR1465_LOCUS843</name>
</gene>
<dbReference type="FunFam" id="3.10.20.10:FF:000001">
    <property type="entry name" value="60S ribosomal protein L18a"/>
    <property type="match status" value="1"/>
</dbReference>
<dbReference type="GO" id="GO:0006412">
    <property type="term" value="P:translation"/>
    <property type="evidence" value="ECO:0007669"/>
    <property type="project" value="InterPro"/>
</dbReference>
<dbReference type="EMBL" id="HBFZ01001262">
    <property type="protein sequence ID" value="CAD8988054.1"/>
    <property type="molecule type" value="Transcribed_RNA"/>
</dbReference>
<dbReference type="InterPro" id="IPR028877">
    <property type="entry name" value="Ribosomal_eL20"/>
</dbReference>
<evidence type="ECO:0000256" key="4">
    <source>
        <dbReference type="PIRNR" id="PIRNR002190"/>
    </source>
</evidence>
<dbReference type="AlphaFoldDB" id="A0A7S1HQJ3"/>
<sequence length="191" mass="22461">MRESGHTYSTTMAESFKYHQYQVVGRHIPTESDPSPSLFRMKVWAVDEVCARSKFWYFIKRIKRVKKANGQIIAVNEIFEKNPTEINNYGVWIRVLSRTGYYNMFKEYRDVTMNGAIDQLYQDLAARHRLRSSSIQIIKTKVLADDECKRPNILQFHADNLAFPLPHKVCRPSEKKYRSTFKASRPNMALF</sequence>
<dbReference type="InterPro" id="IPR023573">
    <property type="entry name" value="Ribosomal_eL20_dom"/>
</dbReference>
<organism evidence="6">
    <name type="scientific">Phaeocystis cordata</name>
    <dbReference type="NCBI Taxonomy" id="118079"/>
    <lineage>
        <taxon>Eukaryota</taxon>
        <taxon>Haptista</taxon>
        <taxon>Haptophyta</taxon>
        <taxon>Prymnesiophyceae</taxon>
        <taxon>Phaeocystales</taxon>
        <taxon>Phaeocystaceae</taxon>
        <taxon>Phaeocystis</taxon>
    </lineage>
</organism>
<dbReference type="GO" id="GO:0005840">
    <property type="term" value="C:ribosome"/>
    <property type="evidence" value="ECO:0007669"/>
    <property type="project" value="UniProtKB-KW"/>
</dbReference>
<keyword evidence="3 4" id="KW-0687">Ribonucleoprotein</keyword>
<reference evidence="6" key="1">
    <citation type="submission" date="2021-01" db="EMBL/GenBank/DDBJ databases">
        <authorList>
            <person name="Corre E."/>
            <person name="Pelletier E."/>
            <person name="Niang G."/>
            <person name="Scheremetjew M."/>
            <person name="Finn R."/>
            <person name="Kale V."/>
            <person name="Holt S."/>
            <person name="Cochrane G."/>
            <person name="Meng A."/>
            <person name="Brown T."/>
            <person name="Cohen L."/>
        </authorList>
    </citation>
    <scope>NUCLEOTIDE SEQUENCE</scope>
    <source>
        <strain evidence="6">RCC1383</strain>
    </source>
</reference>
<proteinExistence type="inferred from homology"/>
<keyword evidence="2 4" id="KW-0689">Ribosomal protein</keyword>
<dbReference type="GO" id="GO:1990904">
    <property type="term" value="C:ribonucleoprotein complex"/>
    <property type="evidence" value="ECO:0007669"/>
    <property type="project" value="UniProtKB-KW"/>
</dbReference>
<evidence type="ECO:0000259" key="5">
    <source>
        <dbReference type="Pfam" id="PF01775"/>
    </source>
</evidence>
<dbReference type="PANTHER" id="PTHR10052">
    <property type="entry name" value="60S RIBOSOMAL PROTEIN L18A"/>
    <property type="match status" value="1"/>
</dbReference>
<dbReference type="FunFam" id="3.10.20.10:FF:000002">
    <property type="entry name" value="60S ribosomal protein L18a"/>
    <property type="match status" value="1"/>
</dbReference>
<comment type="similarity">
    <text evidence="1 4">Belongs to the eukaryotic ribosomal protein eL20 family.</text>
</comment>
<protein>
    <recommendedName>
        <fullName evidence="4">60S ribosomal protein L18a</fullName>
    </recommendedName>
</protein>
<accession>A0A7S1HQJ3</accession>
<dbReference type="PIRSF" id="PIRSF002190">
    <property type="entry name" value="Ribosomal_L18a"/>
    <property type="match status" value="1"/>
</dbReference>
<evidence type="ECO:0000256" key="2">
    <source>
        <dbReference type="ARBA" id="ARBA00022980"/>
    </source>
</evidence>
<dbReference type="InterPro" id="IPR021138">
    <property type="entry name" value="Ribosomal_eL20_eukaryotes"/>
</dbReference>
<dbReference type="GO" id="GO:0003735">
    <property type="term" value="F:structural constituent of ribosome"/>
    <property type="evidence" value="ECO:0007669"/>
    <property type="project" value="InterPro"/>
</dbReference>
<evidence type="ECO:0000256" key="3">
    <source>
        <dbReference type="ARBA" id="ARBA00023274"/>
    </source>
</evidence>
<dbReference type="HAMAP" id="MF_00273">
    <property type="entry name" value="Ribosomal_eL20"/>
    <property type="match status" value="1"/>
</dbReference>
<feature type="domain" description="Large ribosomal subunit protein eL20" evidence="5">
    <location>
        <begin position="19"/>
        <end position="140"/>
    </location>
</feature>
<evidence type="ECO:0000313" key="6">
    <source>
        <dbReference type="EMBL" id="CAD8988054.1"/>
    </source>
</evidence>
<dbReference type="Pfam" id="PF01775">
    <property type="entry name" value="Ribosomal_L18A"/>
    <property type="match status" value="1"/>
</dbReference>
<dbReference type="Gene3D" id="3.10.20.10">
    <property type="match status" value="2"/>
</dbReference>
<name>A0A7S1HQJ3_9EUKA</name>
<dbReference type="SUPFAM" id="SSF160374">
    <property type="entry name" value="RplX-like"/>
    <property type="match status" value="1"/>
</dbReference>